<evidence type="ECO:0000313" key="2">
    <source>
        <dbReference type="EMBL" id="GGI84985.1"/>
    </source>
</evidence>
<gene>
    <name evidence="2" type="ORF">GCM10007112_22470</name>
    <name evidence="1" type="ORF">Vsou_03580</name>
</gene>
<protein>
    <submittedName>
        <fullName evidence="2">Uncharacterized protein</fullName>
    </submittedName>
</protein>
<dbReference type="AlphaFoldDB" id="A0A830EMC3"/>
<dbReference type="Proteomes" id="UP001060771">
    <property type="component" value="Chromosome"/>
</dbReference>
<evidence type="ECO:0000313" key="4">
    <source>
        <dbReference type="Proteomes" id="UP001060771"/>
    </source>
</evidence>
<reference evidence="2" key="2">
    <citation type="submission" date="2020-09" db="EMBL/GenBank/DDBJ databases">
        <authorList>
            <person name="Sun Q."/>
            <person name="Ohkuma M."/>
        </authorList>
    </citation>
    <scope>NUCLEOTIDE SEQUENCE</scope>
    <source>
        <strain evidence="2">JCM 11219</strain>
    </source>
</reference>
<evidence type="ECO:0000313" key="1">
    <source>
        <dbReference type="EMBL" id="BDR91265.1"/>
    </source>
</evidence>
<reference evidence="4" key="3">
    <citation type="submission" date="2022-09" db="EMBL/GenBank/DDBJ databases">
        <title>Complete genome sequence of Vulcanisaeta souniana.</title>
        <authorList>
            <person name="Kato S."/>
            <person name="Itoh T."/>
            <person name="Ohkuma M."/>
        </authorList>
    </citation>
    <scope>NUCLEOTIDE SEQUENCE [LARGE SCALE GENOMIC DNA]</scope>
    <source>
        <strain evidence="4">JCM 11219</strain>
    </source>
</reference>
<accession>A0A830EMC3</accession>
<keyword evidence="4" id="KW-1185">Reference proteome</keyword>
<dbReference type="RefSeq" id="WP_188604006.1">
    <property type="nucleotide sequence ID" value="NZ_AP026830.1"/>
</dbReference>
<reference evidence="1" key="4">
    <citation type="journal article" date="2023" name="Microbiol. Resour. Announc.">
        <title>Complete Genome Sequence of Vulcanisaeta souniana Strain IC-059, a Hyperthermophilic Archaeon Isolated from Hot Spring Water in Japan.</title>
        <authorList>
            <person name="Kato S."/>
            <person name="Itoh T."/>
            <person name="Wu L."/>
            <person name="Ma J."/>
            <person name="Ohkuma M."/>
        </authorList>
    </citation>
    <scope>NUCLEOTIDE SEQUENCE</scope>
    <source>
        <strain evidence="1">JCM 11219</strain>
    </source>
</reference>
<dbReference type="EMBL" id="BMNM01000012">
    <property type="protein sequence ID" value="GGI84985.1"/>
    <property type="molecule type" value="Genomic_DNA"/>
</dbReference>
<dbReference type="GeneID" id="76205909"/>
<sequence>MLWDGIWTYEVKELLRKILEGNAEVIIRLGGIVVYGSHIILLVDMLRRGTLVHLLIRDLEGTSIEVPNLVEINEVIKTIRYGLFIADGYIQESRVTIGTSQTWQNILVAFLFPGKIHSNIIGIDVNKKDVKLMWFLRTDYTPGDLLFEINNNTVIAALFGAILGDGSVTIRNVYNYKEPVIDLTNKDFNDVRWRLLLSELVKGRTYPMHLMFLGSKAIDMARRIVNVMPPTLKELMDALNVSKWVTLREMANMELKWRRGKWVVNVLNYKFSVATNPLMLYHYVKSEDEAQVIINILKENGIEAHRKKSGQYIMVVIPARSLNNNDNIKIQTI</sequence>
<organism evidence="2 3">
    <name type="scientific">Vulcanisaeta souniana JCM 11219</name>
    <dbReference type="NCBI Taxonomy" id="1293586"/>
    <lineage>
        <taxon>Archaea</taxon>
        <taxon>Thermoproteota</taxon>
        <taxon>Thermoprotei</taxon>
        <taxon>Thermoproteales</taxon>
        <taxon>Thermoproteaceae</taxon>
        <taxon>Vulcanisaeta</taxon>
    </lineage>
</organism>
<proteinExistence type="predicted"/>
<reference evidence="2" key="1">
    <citation type="journal article" date="2014" name="Int. J. Syst. Evol. Microbiol.">
        <title>Complete genome sequence of Corynebacterium casei LMG S-19264T (=DSM 44701T), isolated from a smear-ripened cheese.</title>
        <authorList>
            <consortium name="US DOE Joint Genome Institute (JGI-PGF)"/>
            <person name="Walter F."/>
            <person name="Albersmeier A."/>
            <person name="Kalinowski J."/>
            <person name="Ruckert C."/>
        </authorList>
    </citation>
    <scope>NUCLEOTIDE SEQUENCE</scope>
    <source>
        <strain evidence="2">JCM 11219</strain>
    </source>
</reference>
<name>A0A830EMC3_9CREN</name>
<evidence type="ECO:0000313" key="3">
    <source>
        <dbReference type="Proteomes" id="UP000657075"/>
    </source>
</evidence>
<dbReference type="Proteomes" id="UP000657075">
    <property type="component" value="Unassembled WGS sequence"/>
</dbReference>
<dbReference type="EMBL" id="AP026830">
    <property type="protein sequence ID" value="BDR91265.1"/>
    <property type="molecule type" value="Genomic_DNA"/>
</dbReference>